<dbReference type="EMBL" id="BORR01000006">
    <property type="protein sequence ID" value="GIO37090.1"/>
    <property type="molecule type" value="Genomic_DNA"/>
</dbReference>
<keyword evidence="2" id="KW-1185">Reference proteome</keyword>
<organism evidence="1 2">
    <name type="scientific">Paenibacillus antibioticophila</name>
    <dbReference type="NCBI Taxonomy" id="1274374"/>
    <lineage>
        <taxon>Bacteria</taxon>
        <taxon>Bacillati</taxon>
        <taxon>Bacillota</taxon>
        <taxon>Bacilli</taxon>
        <taxon>Bacillales</taxon>
        <taxon>Paenibacillaceae</taxon>
        <taxon>Paenibacillus</taxon>
    </lineage>
</organism>
<evidence type="ECO:0000313" key="1">
    <source>
        <dbReference type="EMBL" id="GIO37090.1"/>
    </source>
</evidence>
<dbReference type="RefSeq" id="WP_212939402.1">
    <property type="nucleotide sequence ID" value="NZ_BORR01000006.1"/>
</dbReference>
<dbReference type="Proteomes" id="UP000681162">
    <property type="component" value="Unassembled WGS sequence"/>
</dbReference>
<name>A0A920CEZ1_9BACL</name>
<proteinExistence type="predicted"/>
<evidence type="ECO:0000313" key="2">
    <source>
        <dbReference type="Proteomes" id="UP000681162"/>
    </source>
</evidence>
<sequence length="67" mass="7567">MIMIIIIFILVVDEHKGDETMEELNLQLEVAQAAAKVISERRTIRRFAKRALSGEELKALSGRQSAQ</sequence>
<gene>
    <name evidence="1" type="ORF">J41TS12_19510</name>
</gene>
<protein>
    <submittedName>
        <fullName evidence="1">Uncharacterized protein</fullName>
    </submittedName>
</protein>
<comment type="caution">
    <text evidence="1">The sequence shown here is derived from an EMBL/GenBank/DDBJ whole genome shotgun (WGS) entry which is preliminary data.</text>
</comment>
<reference evidence="1 2" key="1">
    <citation type="submission" date="2021-03" db="EMBL/GenBank/DDBJ databases">
        <title>Antimicrobial resistance genes in bacteria isolated from Japanese honey, and their potential for conferring macrolide and lincosamide resistance in the American foulbrood pathogen Paenibacillus larvae.</title>
        <authorList>
            <person name="Okamoto M."/>
            <person name="Kumagai M."/>
            <person name="Kanamori H."/>
            <person name="Takamatsu D."/>
        </authorList>
    </citation>
    <scope>NUCLEOTIDE SEQUENCE [LARGE SCALE GENOMIC DNA]</scope>
    <source>
        <strain evidence="1 2">J41TS12</strain>
    </source>
</reference>
<dbReference type="AlphaFoldDB" id="A0A920CEZ1"/>
<accession>A0A920CEZ1</accession>